<dbReference type="PANTHER" id="PTHR43663">
    <property type="entry name" value="CHROMATE TRANSPORT PROTEIN-RELATED"/>
    <property type="match status" value="1"/>
</dbReference>
<feature type="transmembrane region" description="Helical" evidence="7">
    <location>
        <begin position="107"/>
        <end position="127"/>
    </location>
</feature>
<dbReference type="Pfam" id="PF02417">
    <property type="entry name" value="Chromate_transp"/>
    <property type="match status" value="1"/>
</dbReference>
<gene>
    <name evidence="8" type="ORF">I0Q91_08210</name>
</gene>
<dbReference type="GO" id="GO:0015109">
    <property type="term" value="F:chromate transmembrane transporter activity"/>
    <property type="evidence" value="ECO:0007669"/>
    <property type="project" value="InterPro"/>
</dbReference>
<dbReference type="Proteomes" id="UP000621436">
    <property type="component" value="Unassembled WGS sequence"/>
</dbReference>
<keyword evidence="5 7" id="KW-1133">Transmembrane helix</keyword>
<comment type="similarity">
    <text evidence="2">Belongs to the chromate ion transporter (CHR) (TC 2.A.51) family.</text>
</comment>
<accession>A0A931ARA6</accession>
<dbReference type="GO" id="GO:0005886">
    <property type="term" value="C:plasma membrane"/>
    <property type="evidence" value="ECO:0007669"/>
    <property type="project" value="UniProtKB-SubCell"/>
</dbReference>
<keyword evidence="4 7" id="KW-0812">Transmembrane</keyword>
<evidence type="ECO:0000256" key="2">
    <source>
        <dbReference type="ARBA" id="ARBA00005262"/>
    </source>
</evidence>
<evidence type="ECO:0000256" key="5">
    <source>
        <dbReference type="ARBA" id="ARBA00022989"/>
    </source>
</evidence>
<organism evidence="8 9">
    <name type="scientific">Halonatronomonas betaini</name>
    <dbReference type="NCBI Taxonomy" id="2778430"/>
    <lineage>
        <taxon>Bacteria</taxon>
        <taxon>Bacillati</taxon>
        <taxon>Bacillota</taxon>
        <taxon>Clostridia</taxon>
        <taxon>Halanaerobiales</taxon>
        <taxon>Halarsenatibacteraceae</taxon>
        <taxon>Halonatronomonas</taxon>
    </lineage>
</organism>
<reference evidence="8" key="1">
    <citation type="submission" date="2020-11" db="EMBL/GenBank/DDBJ databases">
        <title>Halonatronomonas betainensis gen. nov., sp. nov. a novel haloalkaliphilic representative of the family Halanaerobiacae capable of betaine degradation.</title>
        <authorList>
            <person name="Boltyanskaya Y."/>
            <person name="Kevbrin V."/>
            <person name="Detkova E."/>
            <person name="Grouzdev D.S."/>
            <person name="Koziaeva V."/>
            <person name="Zhilina T."/>
        </authorList>
    </citation>
    <scope>NUCLEOTIDE SEQUENCE</scope>
    <source>
        <strain evidence="8">Z-7014</strain>
    </source>
</reference>
<keyword evidence="9" id="KW-1185">Reference proteome</keyword>
<dbReference type="InterPro" id="IPR003370">
    <property type="entry name" value="Chromate_transpt"/>
</dbReference>
<evidence type="ECO:0000256" key="3">
    <source>
        <dbReference type="ARBA" id="ARBA00022475"/>
    </source>
</evidence>
<comment type="caution">
    <text evidence="8">The sequence shown here is derived from an EMBL/GenBank/DDBJ whole genome shotgun (WGS) entry which is preliminary data.</text>
</comment>
<feature type="transmembrane region" description="Helical" evidence="7">
    <location>
        <begin position="77"/>
        <end position="101"/>
    </location>
</feature>
<evidence type="ECO:0000256" key="7">
    <source>
        <dbReference type="SAM" id="Phobius"/>
    </source>
</evidence>
<evidence type="ECO:0000256" key="1">
    <source>
        <dbReference type="ARBA" id="ARBA00004651"/>
    </source>
</evidence>
<sequence>MVLINLFVAFFRVGALSIGGGYVLYPLIEREVVNNYQWMTGDEFVEFTGIIQGIPGAISIKFATLTGYRVAGIPGMIVANLGVILPPAIIIILLISLMAQLQDSPNFASFLKAVGFATAGLIAYFLYTSSAALSWNISGFIIAGLVFLILLLTNLHPGLLILLVGILGIFIF</sequence>
<evidence type="ECO:0000256" key="4">
    <source>
        <dbReference type="ARBA" id="ARBA00022692"/>
    </source>
</evidence>
<evidence type="ECO:0000313" key="8">
    <source>
        <dbReference type="EMBL" id="MBF8437057.1"/>
    </source>
</evidence>
<keyword evidence="6 7" id="KW-0472">Membrane</keyword>
<evidence type="ECO:0000256" key="6">
    <source>
        <dbReference type="ARBA" id="ARBA00023136"/>
    </source>
</evidence>
<dbReference type="InterPro" id="IPR052518">
    <property type="entry name" value="CHR_Transporter"/>
</dbReference>
<name>A0A931ARA6_9FIRM</name>
<dbReference type="RefSeq" id="WP_270453990.1">
    <property type="nucleotide sequence ID" value="NZ_JADPIE010000004.1"/>
</dbReference>
<proteinExistence type="inferred from homology"/>
<comment type="subcellular location">
    <subcellularLocation>
        <location evidence="1">Cell membrane</location>
        <topology evidence="1">Multi-pass membrane protein</topology>
    </subcellularLocation>
</comment>
<dbReference type="AlphaFoldDB" id="A0A931ARA6"/>
<feature type="transmembrane region" description="Helical" evidence="7">
    <location>
        <begin position="139"/>
        <end position="171"/>
    </location>
</feature>
<dbReference type="EMBL" id="JADPIE010000004">
    <property type="protein sequence ID" value="MBF8437057.1"/>
    <property type="molecule type" value="Genomic_DNA"/>
</dbReference>
<protein>
    <submittedName>
        <fullName evidence="8">Chromate transporter</fullName>
    </submittedName>
</protein>
<feature type="transmembrane region" description="Helical" evidence="7">
    <location>
        <begin position="6"/>
        <end position="28"/>
    </location>
</feature>
<evidence type="ECO:0000313" key="9">
    <source>
        <dbReference type="Proteomes" id="UP000621436"/>
    </source>
</evidence>
<keyword evidence="3" id="KW-1003">Cell membrane</keyword>
<dbReference type="PANTHER" id="PTHR43663:SF1">
    <property type="entry name" value="CHROMATE TRANSPORTER"/>
    <property type="match status" value="1"/>
</dbReference>